<feature type="transmembrane region" description="Helical" evidence="4">
    <location>
        <begin position="20"/>
        <end position="47"/>
    </location>
</feature>
<dbReference type="InterPro" id="IPR036388">
    <property type="entry name" value="WH-like_DNA-bd_sf"/>
</dbReference>
<dbReference type="GO" id="GO:0003677">
    <property type="term" value="F:DNA binding"/>
    <property type="evidence" value="ECO:0007669"/>
    <property type="project" value="UniProtKB-KW"/>
</dbReference>
<dbReference type="Gene3D" id="1.25.40.10">
    <property type="entry name" value="Tetratricopeptide repeat domain"/>
    <property type="match status" value="1"/>
</dbReference>
<dbReference type="Proteomes" id="UP000219435">
    <property type="component" value="Unassembled WGS sequence"/>
</dbReference>
<dbReference type="PANTHER" id="PTHR44688:SF16">
    <property type="entry name" value="DNA-BINDING TRANSCRIPTIONAL ACTIVATOR DEVR_DOSR"/>
    <property type="match status" value="1"/>
</dbReference>
<dbReference type="EMBL" id="OBQI01000003">
    <property type="protein sequence ID" value="SOC49536.1"/>
    <property type="molecule type" value="Genomic_DNA"/>
</dbReference>
<dbReference type="CDD" id="cd06170">
    <property type="entry name" value="LuxR_C_like"/>
    <property type="match status" value="1"/>
</dbReference>
<dbReference type="InterPro" id="IPR016032">
    <property type="entry name" value="Sig_transdc_resp-reg_C-effctor"/>
</dbReference>
<keyword evidence="2" id="KW-0238">DNA-binding</keyword>
<keyword evidence="3" id="KW-0804">Transcription</keyword>
<dbReference type="GO" id="GO:0006355">
    <property type="term" value="P:regulation of DNA-templated transcription"/>
    <property type="evidence" value="ECO:0007669"/>
    <property type="project" value="InterPro"/>
</dbReference>
<sequence>MNRVPAASPTATAGVVTRLLAAAVDLAVVLVALGGLVLVAAGARFLWSPASFRWPGELADGSGSRIEASLLAARMHLVNGARPLARDALARALSLAEPERRRRPFLRPGPSGRSLLAAFPDLVGAHAWLGLAPPAAGRASGPRDAPVAGTSEMPIEPLTNRETTVLVRMAQAMSAEDIANDLFLSVNTVKTHQRGIYRKLAVSRRNDAVRKARELGLV</sequence>
<keyword evidence="1" id="KW-0805">Transcription regulation</keyword>
<dbReference type="InterPro" id="IPR000792">
    <property type="entry name" value="Tscrpt_reg_LuxR_C"/>
</dbReference>
<evidence type="ECO:0000313" key="7">
    <source>
        <dbReference type="Proteomes" id="UP000219435"/>
    </source>
</evidence>
<dbReference type="RefSeq" id="WP_097195103.1">
    <property type="nucleotide sequence ID" value="NZ_OBQI01000003.1"/>
</dbReference>
<dbReference type="Gene3D" id="1.10.10.10">
    <property type="entry name" value="Winged helix-like DNA-binding domain superfamily/Winged helix DNA-binding domain"/>
    <property type="match status" value="1"/>
</dbReference>
<keyword evidence="4" id="KW-1133">Transmembrane helix</keyword>
<dbReference type="SMART" id="SM00421">
    <property type="entry name" value="HTH_LUXR"/>
    <property type="match status" value="1"/>
</dbReference>
<dbReference type="InterPro" id="IPR011990">
    <property type="entry name" value="TPR-like_helical_dom_sf"/>
</dbReference>
<accession>A0A285V908</accession>
<feature type="domain" description="HTH luxR-type" evidence="5">
    <location>
        <begin position="151"/>
        <end position="216"/>
    </location>
</feature>
<reference evidence="7" key="1">
    <citation type="submission" date="2017-08" db="EMBL/GenBank/DDBJ databases">
        <authorList>
            <person name="Varghese N."/>
            <person name="Submissions S."/>
        </authorList>
    </citation>
    <scope>NUCLEOTIDE SEQUENCE [LARGE SCALE GENOMIC DNA]</scope>
    <source>
        <strain evidence="7">DSM 4725</strain>
    </source>
</reference>
<evidence type="ECO:0000256" key="2">
    <source>
        <dbReference type="ARBA" id="ARBA00023125"/>
    </source>
</evidence>
<proteinExistence type="predicted"/>
<keyword evidence="4" id="KW-0472">Membrane</keyword>
<dbReference type="PROSITE" id="PS50043">
    <property type="entry name" value="HTH_LUXR_2"/>
    <property type="match status" value="1"/>
</dbReference>
<evidence type="ECO:0000256" key="1">
    <source>
        <dbReference type="ARBA" id="ARBA00023015"/>
    </source>
</evidence>
<gene>
    <name evidence="6" type="ORF">SAMN05660748_2264</name>
</gene>
<evidence type="ECO:0000313" key="6">
    <source>
        <dbReference type="EMBL" id="SOC49536.1"/>
    </source>
</evidence>
<dbReference type="Pfam" id="PF00196">
    <property type="entry name" value="GerE"/>
    <property type="match status" value="1"/>
</dbReference>
<evidence type="ECO:0000256" key="3">
    <source>
        <dbReference type="ARBA" id="ARBA00023163"/>
    </source>
</evidence>
<dbReference type="PANTHER" id="PTHR44688">
    <property type="entry name" value="DNA-BINDING TRANSCRIPTIONAL ACTIVATOR DEVR_DOSR"/>
    <property type="match status" value="1"/>
</dbReference>
<evidence type="ECO:0000256" key="4">
    <source>
        <dbReference type="SAM" id="Phobius"/>
    </source>
</evidence>
<dbReference type="AlphaFoldDB" id="A0A285V908"/>
<dbReference type="OrthoDB" id="134985at2"/>
<protein>
    <submittedName>
        <fullName evidence="6">Regulatory protein, luxR family</fullName>
    </submittedName>
</protein>
<dbReference type="PRINTS" id="PR00038">
    <property type="entry name" value="HTHLUXR"/>
</dbReference>
<evidence type="ECO:0000259" key="5">
    <source>
        <dbReference type="PROSITE" id="PS50043"/>
    </source>
</evidence>
<name>A0A285V908_9ACTN</name>
<dbReference type="SUPFAM" id="SSF46894">
    <property type="entry name" value="C-terminal effector domain of the bipartite response regulators"/>
    <property type="match status" value="1"/>
</dbReference>
<organism evidence="6 7">
    <name type="scientific">Blastococcus aggregatus</name>
    <dbReference type="NCBI Taxonomy" id="38502"/>
    <lineage>
        <taxon>Bacteria</taxon>
        <taxon>Bacillati</taxon>
        <taxon>Actinomycetota</taxon>
        <taxon>Actinomycetes</taxon>
        <taxon>Geodermatophilales</taxon>
        <taxon>Geodermatophilaceae</taxon>
        <taxon>Blastococcus</taxon>
    </lineage>
</organism>
<keyword evidence="4" id="KW-0812">Transmembrane</keyword>
<keyword evidence="7" id="KW-1185">Reference proteome</keyword>